<proteinExistence type="predicted"/>
<dbReference type="Proteomes" id="UP001195422">
    <property type="component" value="Unassembled WGS sequence"/>
</dbReference>
<accession>A0ABS4XP45</accession>
<sequence>MDSQTKIEAATGTSWGEWAGMLDAIDADCLPYGEQVELLARTLDVPENERLALARSIVRAYRKK</sequence>
<protein>
    <recommendedName>
        <fullName evidence="3">DUF3263 domain-containing protein</fullName>
    </recommendedName>
</protein>
<dbReference type="RefSeq" id="WP_188948459.1">
    <property type="nucleotide sequence ID" value="NZ_BMPH01000007.1"/>
</dbReference>
<reference evidence="1 2" key="1">
    <citation type="submission" date="2021-03" db="EMBL/GenBank/DDBJ databases">
        <title>Sequencing the genomes of 1000 actinobacteria strains.</title>
        <authorList>
            <person name="Klenk H.-P."/>
        </authorList>
    </citation>
    <scope>NUCLEOTIDE SEQUENCE [LARGE SCALE GENOMIC DNA]</scope>
    <source>
        <strain evidence="1 2">DSM 20168</strain>
    </source>
</reference>
<evidence type="ECO:0000313" key="2">
    <source>
        <dbReference type="Proteomes" id="UP001195422"/>
    </source>
</evidence>
<evidence type="ECO:0000313" key="1">
    <source>
        <dbReference type="EMBL" id="MBP2398267.1"/>
    </source>
</evidence>
<organism evidence="1 2">
    <name type="scientific">Glutamicibacter protophormiae</name>
    <name type="common">Brevibacterium protophormiae</name>
    <dbReference type="NCBI Taxonomy" id="37930"/>
    <lineage>
        <taxon>Bacteria</taxon>
        <taxon>Bacillati</taxon>
        <taxon>Actinomycetota</taxon>
        <taxon>Actinomycetes</taxon>
        <taxon>Micrococcales</taxon>
        <taxon>Micrococcaceae</taxon>
        <taxon>Glutamicibacter</taxon>
    </lineage>
</organism>
<comment type="caution">
    <text evidence="1">The sequence shown here is derived from an EMBL/GenBank/DDBJ whole genome shotgun (WGS) entry which is preliminary data.</text>
</comment>
<gene>
    <name evidence="1" type="ORF">JOF39_001348</name>
</gene>
<dbReference type="EMBL" id="JAGIOJ010000001">
    <property type="protein sequence ID" value="MBP2398267.1"/>
    <property type="molecule type" value="Genomic_DNA"/>
</dbReference>
<keyword evidence="2" id="KW-1185">Reference proteome</keyword>
<name>A0ABS4XP45_GLUPR</name>
<evidence type="ECO:0008006" key="3">
    <source>
        <dbReference type="Google" id="ProtNLM"/>
    </source>
</evidence>